<comment type="function">
    <text evidence="1">Nitronate monooxygenase that uses molecular oxygen to catalyze the oxidative denitrification of alkyl nitronates. Acts on propionate 3-nitronate (P3N), the presumed physiological substrate. Probably functions in the detoxification of P3N, a metabolic poison produced by plants and fungi as a defense mechanism.</text>
</comment>
<reference evidence="6 7" key="1">
    <citation type="journal article" date="2014" name="BMC Genomics">
        <title>Comparison of environmental and isolate Sulfobacillus genomes reveals diverse carbon, sulfur, nitrogen, and hydrogen metabolisms.</title>
        <authorList>
            <person name="Justice N.B."/>
            <person name="Norman A."/>
            <person name="Brown C.T."/>
            <person name="Singh A."/>
            <person name="Thomas B.C."/>
            <person name="Banfield J.F."/>
        </authorList>
    </citation>
    <scope>NUCLEOTIDE SEQUENCE [LARGE SCALE GENOMIC DNA]</scope>
    <source>
        <strain evidence="6">AMDSBA5</strain>
    </source>
</reference>
<gene>
    <name evidence="6" type="ORF">C7B47_07690</name>
</gene>
<evidence type="ECO:0000256" key="2">
    <source>
        <dbReference type="ARBA" id="ARBA00013457"/>
    </source>
</evidence>
<organism evidence="6 7">
    <name type="scientific">Sulfobacillus thermosulfidooxidans</name>
    <dbReference type="NCBI Taxonomy" id="28034"/>
    <lineage>
        <taxon>Bacteria</taxon>
        <taxon>Bacillati</taxon>
        <taxon>Bacillota</taxon>
        <taxon>Clostridia</taxon>
        <taxon>Eubacteriales</taxon>
        <taxon>Clostridiales Family XVII. Incertae Sedis</taxon>
        <taxon>Sulfobacillus</taxon>
    </lineage>
</organism>
<dbReference type="InterPro" id="IPR004136">
    <property type="entry name" value="NMO"/>
</dbReference>
<sequence>MFGEINQHMAFYRLLVLVLCQRIPRTMTIPIIYSGRNVIDGGKEAAQMISTRVTQQWHLRYPVISAPMLGVSGGALASSVSSAGGLGMIAVGPAQDGHWIKSEVAKIAPGLHFGVGFIEWDVARRPQILEETLSLQPFLVSISFGSVKPYVHRVHEAGALVVTQVNSLEDARSAEECGVDAVVIQGREAGGHTGELSTLTLLQSVVPIMHIPVLAAGGIATPQGICAALMAGAEGVWMGTRFEACHESLLVDRIISRLIESHAEDTVITRLYDQILHAPWPSKYPGRVVSNQFVRRWLSQEITDDAAKELTEGVQAYDPDTIPIYAGESVQFVQDRESAHHVVVQLMQQAEAWWKERSQVISS</sequence>
<evidence type="ECO:0000313" key="7">
    <source>
        <dbReference type="Proteomes" id="UP000242705"/>
    </source>
</evidence>
<dbReference type="InterPro" id="IPR013785">
    <property type="entry name" value="Aldolase_TIM"/>
</dbReference>
<evidence type="ECO:0000313" key="6">
    <source>
        <dbReference type="EMBL" id="PSR27710.1"/>
    </source>
</evidence>
<name>A0A2T2WZP5_SULTH</name>
<keyword evidence="4" id="KW-0288">FMN</keyword>
<protein>
    <recommendedName>
        <fullName evidence="2">Probable nitronate monooxygenase</fullName>
    </recommendedName>
</protein>
<dbReference type="Proteomes" id="UP000242705">
    <property type="component" value="Unassembled WGS sequence"/>
</dbReference>
<dbReference type="EMBL" id="PXYX01000011">
    <property type="protein sequence ID" value="PSR27710.1"/>
    <property type="molecule type" value="Genomic_DNA"/>
</dbReference>
<comment type="caution">
    <text evidence="6">The sequence shown here is derived from an EMBL/GenBank/DDBJ whole genome shotgun (WGS) entry which is preliminary data.</text>
</comment>
<dbReference type="CDD" id="cd04730">
    <property type="entry name" value="NPD_like"/>
    <property type="match status" value="1"/>
</dbReference>
<dbReference type="Pfam" id="PF03060">
    <property type="entry name" value="NMO"/>
    <property type="match status" value="1"/>
</dbReference>
<proteinExistence type="predicted"/>
<dbReference type="PANTHER" id="PTHR32332:SF31">
    <property type="entry name" value="2-NITROPROPANE DIOXYGENASE FAMILY, PUTATIVE (AFU_ORTHOLOGUE AFUA_2G09850)-RELATED"/>
    <property type="match status" value="1"/>
</dbReference>
<dbReference type="PANTHER" id="PTHR32332">
    <property type="entry name" value="2-NITROPROPANE DIOXYGENASE"/>
    <property type="match status" value="1"/>
</dbReference>
<dbReference type="Gene3D" id="3.20.20.70">
    <property type="entry name" value="Aldolase class I"/>
    <property type="match status" value="1"/>
</dbReference>
<evidence type="ECO:0000256" key="4">
    <source>
        <dbReference type="ARBA" id="ARBA00022643"/>
    </source>
</evidence>
<dbReference type="AlphaFoldDB" id="A0A2T2WZP5"/>
<evidence type="ECO:0000256" key="5">
    <source>
        <dbReference type="ARBA" id="ARBA00023002"/>
    </source>
</evidence>
<evidence type="ECO:0000256" key="3">
    <source>
        <dbReference type="ARBA" id="ARBA00022630"/>
    </source>
</evidence>
<keyword evidence="3" id="KW-0285">Flavoprotein</keyword>
<dbReference type="GO" id="GO:0018580">
    <property type="term" value="F:nitronate monooxygenase activity"/>
    <property type="evidence" value="ECO:0007669"/>
    <property type="project" value="InterPro"/>
</dbReference>
<evidence type="ECO:0000256" key="1">
    <source>
        <dbReference type="ARBA" id="ARBA00003535"/>
    </source>
</evidence>
<keyword evidence="5" id="KW-0560">Oxidoreductase</keyword>
<dbReference type="SUPFAM" id="SSF51412">
    <property type="entry name" value="Inosine monophosphate dehydrogenase (IMPDH)"/>
    <property type="match status" value="1"/>
</dbReference>
<accession>A0A2T2WZP5</accession>